<dbReference type="OrthoDB" id="9796140at2"/>
<dbReference type="Proteomes" id="UP000038622">
    <property type="component" value="Unassembled WGS sequence"/>
</dbReference>
<dbReference type="GO" id="GO:0016787">
    <property type="term" value="F:hydrolase activity"/>
    <property type="evidence" value="ECO:0007669"/>
    <property type="project" value="UniProtKB-KW"/>
</dbReference>
<reference evidence="6" key="1">
    <citation type="submission" date="2014-12" db="EMBL/GenBank/DDBJ databases">
        <title>Whole genome sequences of four Staphylococcus schleiferi canine isolates.</title>
        <authorList>
            <person name="Misic A.M."/>
            <person name="Cain C."/>
            <person name="Morris D.O."/>
            <person name="Rankin S."/>
            <person name="Beiting D."/>
        </authorList>
    </citation>
    <scope>NUCLEOTIDE SEQUENCE</scope>
    <source>
        <strain evidence="6">ASB11</strain>
        <strain evidence="7">ASB13</strain>
        <strain evidence="8">ASB9</strain>
    </source>
</reference>
<evidence type="ECO:0000313" key="8">
    <source>
        <dbReference type="EMBL" id="CRF44163.1"/>
    </source>
</evidence>
<dbReference type="EMBL" id="CDML01000053">
    <property type="protein sequence ID" value="CRF41752.1"/>
    <property type="molecule type" value="Genomic_DNA"/>
</dbReference>
<keyword evidence="4" id="KW-0378">Hydrolase</keyword>
<gene>
    <name evidence="6" type="ORF">HAL011_15670</name>
    <name evidence="7" type="ORF">HAL013_02500</name>
    <name evidence="8" type="ORF">HAL09_07350</name>
</gene>
<dbReference type="GO" id="GO:0000967">
    <property type="term" value="P:rRNA 5'-end processing"/>
    <property type="evidence" value="ECO:0007669"/>
    <property type="project" value="TreeGrafter"/>
</dbReference>
<evidence type="ECO:0000313" key="11">
    <source>
        <dbReference type="Proteomes" id="UP000045175"/>
    </source>
</evidence>
<evidence type="ECO:0000256" key="1">
    <source>
        <dbReference type="ARBA" id="ARBA00022490"/>
    </source>
</evidence>
<dbReference type="InterPro" id="IPR006641">
    <property type="entry name" value="YqgF/RNaseH-like_dom"/>
</dbReference>
<dbReference type="EMBL" id="CDMN01000030">
    <property type="protein sequence ID" value="CRF44163.1"/>
    <property type="molecule type" value="Genomic_DNA"/>
</dbReference>
<evidence type="ECO:0000313" key="7">
    <source>
        <dbReference type="EMBL" id="CRF42094.1"/>
    </source>
</evidence>
<keyword evidence="9" id="KW-1185">Reference proteome</keyword>
<accession>A0A0K2X5J9</accession>
<keyword evidence="2" id="KW-0690">Ribosome biogenesis</keyword>
<evidence type="ECO:0000259" key="5">
    <source>
        <dbReference type="SMART" id="SM00732"/>
    </source>
</evidence>
<dbReference type="GO" id="GO:0004518">
    <property type="term" value="F:nuclease activity"/>
    <property type="evidence" value="ECO:0007669"/>
    <property type="project" value="UniProtKB-KW"/>
</dbReference>
<keyword evidence="1" id="KW-0963">Cytoplasm</keyword>
<evidence type="ECO:0000256" key="3">
    <source>
        <dbReference type="ARBA" id="ARBA00022722"/>
    </source>
</evidence>
<organism evidence="6 9">
    <name type="scientific">Helicobacter ailurogastricus</name>
    <dbReference type="NCBI Taxonomy" id="1578720"/>
    <lineage>
        <taxon>Bacteria</taxon>
        <taxon>Pseudomonadati</taxon>
        <taxon>Campylobacterota</taxon>
        <taxon>Epsilonproteobacteria</taxon>
        <taxon>Campylobacterales</taxon>
        <taxon>Helicobacteraceae</taxon>
        <taxon>Helicobacter</taxon>
    </lineage>
</organism>
<dbReference type="InterPro" id="IPR012337">
    <property type="entry name" value="RNaseH-like_sf"/>
</dbReference>
<dbReference type="Pfam" id="PF03652">
    <property type="entry name" value="RuvX"/>
    <property type="match status" value="1"/>
</dbReference>
<dbReference type="STRING" id="1578720.HAL011_15670"/>
<dbReference type="Gene3D" id="3.30.420.140">
    <property type="entry name" value="YqgF/RNase H-like domain"/>
    <property type="match status" value="1"/>
</dbReference>
<dbReference type="CDD" id="cd16964">
    <property type="entry name" value="YqgF"/>
    <property type="match status" value="1"/>
</dbReference>
<evidence type="ECO:0000256" key="2">
    <source>
        <dbReference type="ARBA" id="ARBA00022517"/>
    </source>
</evidence>
<keyword evidence="3" id="KW-0540">Nuclease</keyword>
<dbReference type="GO" id="GO:0005829">
    <property type="term" value="C:cytosol"/>
    <property type="evidence" value="ECO:0007669"/>
    <property type="project" value="TreeGrafter"/>
</dbReference>
<proteinExistence type="predicted"/>
<feature type="domain" description="YqgF/RNase H-like" evidence="5">
    <location>
        <begin position="1"/>
        <end position="92"/>
    </location>
</feature>
<dbReference type="EMBL" id="CDMH01000012">
    <property type="protein sequence ID" value="CRF42094.1"/>
    <property type="molecule type" value="Genomic_DNA"/>
</dbReference>
<dbReference type="InterPro" id="IPR037027">
    <property type="entry name" value="YqgF/RNaseH-like_dom_sf"/>
</dbReference>
<protein>
    <submittedName>
        <fullName evidence="6">Putative Holliday junction resolvase YqgF</fullName>
    </submittedName>
</protein>
<evidence type="ECO:0000256" key="4">
    <source>
        <dbReference type="ARBA" id="ARBA00022801"/>
    </source>
</evidence>
<reference evidence="9" key="2">
    <citation type="submission" date="2014-12" db="EMBL/GenBank/DDBJ databases">
        <authorList>
            <person name="Smet A."/>
        </authorList>
    </citation>
    <scope>NUCLEOTIDE SEQUENCE [LARGE SCALE GENOMIC DNA]</scope>
</reference>
<dbReference type="SMART" id="SM00732">
    <property type="entry name" value="YqgFc"/>
    <property type="match status" value="1"/>
</dbReference>
<dbReference type="PANTHER" id="PTHR33317:SF4">
    <property type="entry name" value="POLYNUCLEOTIDYL TRANSFERASE, RIBONUCLEASE H-LIKE SUPERFAMILY PROTEIN"/>
    <property type="match status" value="1"/>
</dbReference>
<name>A0A0K2X5J9_9HELI</name>
<sequence length="130" mass="14498">MIIACDIGLKRIGLAMGVQGIVLPLEPILRHSRKQASQELQALLDEKKPSCLVVGLPSENYTDTRKRVLHFVGLLDFAPIVFINECNTSAEALGHTHHLKAQKRQNARKDGKLDSLAACEILKRYQEMLV</sequence>
<dbReference type="AlphaFoldDB" id="A0A0K2X5J9"/>
<evidence type="ECO:0000313" key="6">
    <source>
        <dbReference type="EMBL" id="CRF41752.1"/>
    </source>
</evidence>
<evidence type="ECO:0000313" key="10">
    <source>
        <dbReference type="Proteomes" id="UP000041394"/>
    </source>
</evidence>
<reference evidence="10 11" key="3">
    <citation type="submission" date="2014-12" db="EMBL/GenBank/DDBJ databases">
        <authorList>
            <person name="Jaenicke S."/>
        </authorList>
    </citation>
    <scope>NUCLEOTIDE SEQUENCE [LARGE SCALE GENOMIC DNA]</scope>
</reference>
<dbReference type="SUPFAM" id="SSF53098">
    <property type="entry name" value="Ribonuclease H-like"/>
    <property type="match status" value="1"/>
</dbReference>
<dbReference type="FunFam" id="3.30.420.140:FF:000013">
    <property type="entry name" value="Putative pre-16S rRNA nuclease"/>
    <property type="match status" value="1"/>
</dbReference>
<evidence type="ECO:0000313" key="9">
    <source>
        <dbReference type="Proteomes" id="UP000038622"/>
    </source>
</evidence>
<dbReference type="Proteomes" id="UP000041394">
    <property type="component" value="Unassembled WGS sequence"/>
</dbReference>
<dbReference type="RefSeq" id="WP_053940774.1">
    <property type="nucleotide sequence ID" value="NZ_CDMH01000012.1"/>
</dbReference>
<dbReference type="PANTHER" id="PTHR33317">
    <property type="entry name" value="POLYNUCLEOTIDYL TRANSFERASE, RIBONUCLEASE H-LIKE SUPERFAMILY PROTEIN"/>
    <property type="match status" value="1"/>
</dbReference>
<dbReference type="Proteomes" id="UP000045175">
    <property type="component" value="Unassembled WGS sequence"/>
</dbReference>
<dbReference type="InterPro" id="IPR005227">
    <property type="entry name" value="YqgF"/>
</dbReference>